<dbReference type="EMBL" id="JAAEJV010000105">
    <property type="protein sequence ID" value="MBF5060252.1"/>
    <property type="molecule type" value="Genomic_DNA"/>
</dbReference>
<keyword evidence="2" id="KW-1185">Reference proteome</keyword>
<gene>
    <name evidence="1" type="ORF">NEPTK9_001785</name>
</gene>
<comment type="caution">
    <text evidence="1">The sequence shown here is derived from an EMBL/GenBank/DDBJ whole genome shotgun (WGS) entry which is preliminary data.</text>
</comment>
<accession>A0ABS0B1K0</accession>
<name>A0ABS0B1K0_9BACT</name>
<reference evidence="1 2" key="1">
    <citation type="submission" date="2020-01" db="EMBL/GenBank/DDBJ databases">
        <title>Draft genome sequence of Cand. Neptunochlamydia vexilliferae K9.</title>
        <authorList>
            <person name="Schulz F."/>
            <person name="Koestlbacher S."/>
            <person name="Wascher F."/>
            <person name="Pizzetti I."/>
            <person name="Horn M."/>
        </authorList>
    </citation>
    <scope>NUCLEOTIDE SEQUENCE [LARGE SCALE GENOMIC DNA]</scope>
    <source>
        <strain evidence="1 2">K9</strain>
    </source>
</reference>
<sequence length="79" mass="9428">MIDRADHCMNLCKIKFYNSERFFNSDEARKVLFRRERFREKTKTRKTLFKTLTSTYGAKENGSYLGAFDNQLTLDALFE</sequence>
<organism evidence="1 2">
    <name type="scientific">Candidatus Neptunichlamydia vexilliferae</name>
    <dbReference type="NCBI Taxonomy" id="1651774"/>
    <lineage>
        <taxon>Bacteria</taxon>
        <taxon>Pseudomonadati</taxon>
        <taxon>Chlamydiota</taxon>
        <taxon>Chlamydiia</taxon>
        <taxon>Parachlamydiales</taxon>
        <taxon>Simkaniaceae</taxon>
        <taxon>Candidatus Neptunichlamydia</taxon>
    </lineage>
</organism>
<dbReference type="Proteomes" id="UP001194714">
    <property type="component" value="Unassembled WGS sequence"/>
</dbReference>
<evidence type="ECO:0000313" key="1">
    <source>
        <dbReference type="EMBL" id="MBF5060252.1"/>
    </source>
</evidence>
<protein>
    <submittedName>
        <fullName evidence="1">Uncharacterized protein</fullName>
    </submittedName>
</protein>
<evidence type="ECO:0000313" key="2">
    <source>
        <dbReference type="Proteomes" id="UP001194714"/>
    </source>
</evidence>
<proteinExistence type="predicted"/>